<sequence>MLRPLVTPLGLRVSMDGDNHLLLMARLLAYFETTSESRSLGGRAGGKSTELLRKTPTFVNLEGYSSIFEKQIRIRATREYVVIAAHRQSRKIRCVAGFLGRNNISDVVENGMMERGMER</sequence>
<proteinExistence type="predicted"/>
<evidence type="ECO:0000313" key="1">
    <source>
        <dbReference type="EMBL" id="GBP14758.1"/>
    </source>
</evidence>
<evidence type="ECO:0000313" key="2">
    <source>
        <dbReference type="Proteomes" id="UP000299102"/>
    </source>
</evidence>
<gene>
    <name evidence="1" type="ORF">EVAR_9659_1</name>
</gene>
<accession>A0A4C1TMT8</accession>
<comment type="caution">
    <text evidence="1">The sequence shown here is derived from an EMBL/GenBank/DDBJ whole genome shotgun (WGS) entry which is preliminary data.</text>
</comment>
<protein>
    <submittedName>
        <fullName evidence="1">Uncharacterized protein</fullName>
    </submittedName>
</protein>
<organism evidence="1 2">
    <name type="scientific">Eumeta variegata</name>
    <name type="common">Bagworm moth</name>
    <name type="synonym">Eumeta japonica</name>
    <dbReference type="NCBI Taxonomy" id="151549"/>
    <lineage>
        <taxon>Eukaryota</taxon>
        <taxon>Metazoa</taxon>
        <taxon>Ecdysozoa</taxon>
        <taxon>Arthropoda</taxon>
        <taxon>Hexapoda</taxon>
        <taxon>Insecta</taxon>
        <taxon>Pterygota</taxon>
        <taxon>Neoptera</taxon>
        <taxon>Endopterygota</taxon>
        <taxon>Lepidoptera</taxon>
        <taxon>Glossata</taxon>
        <taxon>Ditrysia</taxon>
        <taxon>Tineoidea</taxon>
        <taxon>Psychidae</taxon>
        <taxon>Oiketicinae</taxon>
        <taxon>Eumeta</taxon>
    </lineage>
</organism>
<keyword evidence="2" id="KW-1185">Reference proteome</keyword>
<dbReference type="EMBL" id="BGZK01000066">
    <property type="protein sequence ID" value="GBP14758.1"/>
    <property type="molecule type" value="Genomic_DNA"/>
</dbReference>
<name>A0A4C1TMT8_EUMVA</name>
<dbReference type="AlphaFoldDB" id="A0A4C1TMT8"/>
<dbReference type="Proteomes" id="UP000299102">
    <property type="component" value="Unassembled WGS sequence"/>
</dbReference>
<reference evidence="1 2" key="1">
    <citation type="journal article" date="2019" name="Commun. Biol.">
        <title>The bagworm genome reveals a unique fibroin gene that provides high tensile strength.</title>
        <authorList>
            <person name="Kono N."/>
            <person name="Nakamura H."/>
            <person name="Ohtoshi R."/>
            <person name="Tomita M."/>
            <person name="Numata K."/>
            <person name="Arakawa K."/>
        </authorList>
    </citation>
    <scope>NUCLEOTIDE SEQUENCE [LARGE SCALE GENOMIC DNA]</scope>
</reference>